<dbReference type="SMART" id="SM00320">
    <property type="entry name" value="WD40"/>
    <property type="match status" value="6"/>
</dbReference>
<feature type="repeat" description="WD" evidence="7">
    <location>
        <begin position="455"/>
        <end position="488"/>
    </location>
</feature>
<keyword evidence="11" id="KW-1185">Reference proteome</keyword>
<feature type="domain" description="CDC20/Fizzy WD40" evidence="9">
    <location>
        <begin position="180"/>
        <end position="486"/>
    </location>
</feature>
<evidence type="ECO:0000256" key="4">
    <source>
        <dbReference type="ARBA" id="ARBA00022737"/>
    </source>
</evidence>
<dbReference type="InterPro" id="IPR015943">
    <property type="entry name" value="WD40/YVTN_repeat-like_dom_sf"/>
</dbReference>
<dbReference type="PROSITE" id="PS50294">
    <property type="entry name" value="WD_REPEATS_REGION"/>
    <property type="match status" value="2"/>
</dbReference>
<dbReference type="GO" id="GO:0010997">
    <property type="term" value="F:anaphase-promoting complex binding"/>
    <property type="evidence" value="ECO:0007669"/>
    <property type="project" value="InterPro"/>
</dbReference>
<dbReference type="Pfam" id="PF24807">
    <property type="entry name" value="WD40_CDC20-Fz"/>
    <property type="match status" value="1"/>
</dbReference>
<protein>
    <recommendedName>
        <fullName evidence="9">CDC20/Fizzy WD40 domain-containing protein</fullName>
    </recommendedName>
</protein>
<dbReference type="AlphaFoldDB" id="A0A1D1VSL8"/>
<accession>A0A1D1VSL8</accession>
<feature type="region of interest" description="Disordered" evidence="8">
    <location>
        <begin position="1"/>
        <end position="70"/>
    </location>
</feature>
<evidence type="ECO:0000256" key="2">
    <source>
        <dbReference type="ARBA" id="ARBA00022574"/>
    </source>
</evidence>
<sequence length="516" mass="56565">MSGRDEANTSKVSNNVRKSSSANVSQTSFIGNASLNASTLNANKTPKGSRNGTQKSRTPRLGKSPAPQVADRFIMRRNSSVTNLSSSTASLNLKGNLEDTAFQDGDSSPRTVENRKNLSQALIGDKKDSRILEFRAKPPPAPEGFANPFSSLYTHSVAKSGAVNARKIPRAIPTAPSRILDAPDLLNDFYLTRIDWGSNNYLAVALGPSLYLWNGETAEIEELFNLSSPEVPEAECYVSGVSWLQGGNFLAIGNNKAEVQIWDVEAKKRVRVMRGHSARVSCLDWNNHILASGCRSGEIHYHDVRVAEYYFCSLKAHAQEVCGLKWSPDKRYLASGGNDNALNIWPVPASSDAKKDNAQLDQPVASFNMHQAAVKAVAWCPWQPSVVASGGGTADRTIKLWNVQMGSMITSKDTGSQVSGIVWSEDYRELVTGHGYAKNELILWKYPSFDRVAELTGHTERILDLCASSDNSIVVSTSADETIRLWNLFPIDLEKKKKDEREKSKGSGVLARQCLR</sequence>
<feature type="repeat" description="WD" evidence="7">
    <location>
        <begin position="238"/>
        <end position="272"/>
    </location>
</feature>
<dbReference type="STRING" id="947166.A0A1D1VSL8"/>
<proteinExistence type="inferred from homology"/>
<evidence type="ECO:0000256" key="8">
    <source>
        <dbReference type="SAM" id="MobiDB-lite"/>
    </source>
</evidence>
<dbReference type="InterPro" id="IPR001680">
    <property type="entry name" value="WD40_rpt"/>
</dbReference>
<dbReference type="Proteomes" id="UP000186922">
    <property type="component" value="Unassembled WGS sequence"/>
</dbReference>
<dbReference type="PANTHER" id="PTHR19918:SF8">
    <property type="entry name" value="FI02843P"/>
    <property type="match status" value="1"/>
</dbReference>
<dbReference type="GO" id="GO:1905786">
    <property type="term" value="P:positive regulation of anaphase-promoting complex-dependent catabolic process"/>
    <property type="evidence" value="ECO:0007669"/>
    <property type="project" value="TreeGrafter"/>
</dbReference>
<evidence type="ECO:0000313" key="11">
    <source>
        <dbReference type="Proteomes" id="UP000186922"/>
    </source>
</evidence>
<gene>
    <name evidence="10" type="primary">RvY_13639-1</name>
    <name evidence="10" type="synonym">RvY_13639.1</name>
    <name evidence="10" type="ORF">RvY_13639</name>
</gene>
<dbReference type="GO" id="GO:0031145">
    <property type="term" value="P:anaphase-promoting complex-dependent catabolic process"/>
    <property type="evidence" value="ECO:0007669"/>
    <property type="project" value="TreeGrafter"/>
</dbReference>
<feature type="compositionally biased region" description="Low complexity" evidence="8">
    <location>
        <begin position="32"/>
        <end position="43"/>
    </location>
</feature>
<keyword evidence="4" id="KW-0677">Repeat</keyword>
<evidence type="ECO:0000256" key="7">
    <source>
        <dbReference type="PROSITE-ProRule" id="PRU00221"/>
    </source>
</evidence>
<dbReference type="EMBL" id="BDGG01000009">
    <property type="protein sequence ID" value="GAV03173.1"/>
    <property type="molecule type" value="Genomic_DNA"/>
</dbReference>
<keyword evidence="2 7" id="KW-0853">WD repeat</keyword>
<dbReference type="InterPro" id="IPR036322">
    <property type="entry name" value="WD40_repeat_dom_sf"/>
</dbReference>
<evidence type="ECO:0000259" key="9">
    <source>
        <dbReference type="Pfam" id="PF24807"/>
    </source>
</evidence>
<feature type="repeat" description="WD" evidence="7">
    <location>
        <begin position="314"/>
        <end position="355"/>
    </location>
</feature>
<evidence type="ECO:0000256" key="3">
    <source>
        <dbReference type="ARBA" id="ARBA00022618"/>
    </source>
</evidence>
<comment type="caution">
    <text evidence="10">The sequence shown here is derived from an EMBL/GenBank/DDBJ whole genome shotgun (WGS) entry which is preliminary data.</text>
</comment>
<organism evidence="10 11">
    <name type="scientific">Ramazzottius varieornatus</name>
    <name type="common">Water bear</name>
    <name type="synonym">Tardigrade</name>
    <dbReference type="NCBI Taxonomy" id="947166"/>
    <lineage>
        <taxon>Eukaryota</taxon>
        <taxon>Metazoa</taxon>
        <taxon>Ecdysozoa</taxon>
        <taxon>Tardigrada</taxon>
        <taxon>Eutardigrada</taxon>
        <taxon>Parachela</taxon>
        <taxon>Hypsibioidea</taxon>
        <taxon>Ramazzottiidae</taxon>
        <taxon>Ramazzottius</taxon>
    </lineage>
</organism>
<dbReference type="OrthoDB" id="10263272at2759"/>
<reference evidence="10 11" key="1">
    <citation type="journal article" date="2016" name="Nat. Commun.">
        <title>Extremotolerant tardigrade genome and improved radiotolerance of human cultured cells by tardigrade-unique protein.</title>
        <authorList>
            <person name="Hashimoto T."/>
            <person name="Horikawa D.D."/>
            <person name="Saito Y."/>
            <person name="Kuwahara H."/>
            <person name="Kozuka-Hata H."/>
            <person name="Shin-I T."/>
            <person name="Minakuchi Y."/>
            <person name="Ohishi K."/>
            <person name="Motoyama A."/>
            <person name="Aizu T."/>
            <person name="Enomoto A."/>
            <person name="Kondo K."/>
            <person name="Tanaka S."/>
            <person name="Hara Y."/>
            <person name="Koshikawa S."/>
            <person name="Sagara H."/>
            <person name="Miura T."/>
            <person name="Yokobori S."/>
            <person name="Miyagawa K."/>
            <person name="Suzuki Y."/>
            <person name="Kubo T."/>
            <person name="Oyama M."/>
            <person name="Kohara Y."/>
            <person name="Fujiyama A."/>
            <person name="Arakawa K."/>
            <person name="Katayama T."/>
            <person name="Toyoda A."/>
            <person name="Kunieda T."/>
        </authorList>
    </citation>
    <scope>NUCLEOTIDE SEQUENCE [LARGE SCALE GENOMIC DNA]</scope>
    <source>
        <strain evidence="10 11">YOKOZUNA-1</strain>
    </source>
</reference>
<dbReference type="PANTHER" id="PTHR19918">
    <property type="entry name" value="CELL DIVISION CYCLE 20 CDC20 FIZZY -RELATED"/>
    <property type="match status" value="1"/>
</dbReference>
<dbReference type="InterPro" id="IPR056150">
    <property type="entry name" value="WD40_CDC20-Fz"/>
</dbReference>
<keyword evidence="6" id="KW-0131">Cell cycle</keyword>
<dbReference type="InterPro" id="IPR033010">
    <property type="entry name" value="Cdc20/Fizzy"/>
</dbReference>
<keyword evidence="3" id="KW-0132">Cell division</keyword>
<name>A0A1D1VSL8_RAMVA</name>
<dbReference type="GO" id="GO:1990757">
    <property type="term" value="F:ubiquitin ligase activator activity"/>
    <property type="evidence" value="ECO:0007669"/>
    <property type="project" value="TreeGrafter"/>
</dbReference>
<dbReference type="Gene3D" id="2.130.10.10">
    <property type="entry name" value="YVTN repeat-like/Quinoprotein amine dehydrogenase"/>
    <property type="match status" value="1"/>
</dbReference>
<dbReference type="SUPFAM" id="SSF50978">
    <property type="entry name" value="WD40 repeat-like"/>
    <property type="match status" value="1"/>
</dbReference>
<dbReference type="GO" id="GO:0005680">
    <property type="term" value="C:anaphase-promoting complex"/>
    <property type="evidence" value="ECO:0007669"/>
    <property type="project" value="TreeGrafter"/>
</dbReference>
<dbReference type="InterPro" id="IPR019775">
    <property type="entry name" value="WD40_repeat_CS"/>
</dbReference>
<keyword evidence="5" id="KW-0498">Mitosis</keyword>
<dbReference type="PROSITE" id="PS50082">
    <property type="entry name" value="WD_REPEATS_2"/>
    <property type="match status" value="3"/>
</dbReference>
<evidence type="ECO:0000256" key="1">
    <source>
        <dbReference type="ARBA" id="ARBA00006445"/>
    </source>
</evidence>
<evidence type="ECO:0000256" key="5">
    <source>
        <dbReference type="ARBA" id="ARBA00022776"/>
    </source>
</evidence>
<evidence type="ECO:0000256" key="6">
    <source>
        <dbReference type="ARBA" id="ARBA00023306"/>
    </source>
</evidence>
<feature type="compositionally biased region" description="Low complexity" evidence="8">
    <location>
        <begin position="10"/>
        <end position="25"/>
    </location>
</feature>
<evidence type="ECO:0000313" key="10">
    <source>
        <dbReference type="EMBL" id="GAV03173.1"/>
    </source>
</evidence>
<comment type="similarity">
    <text evidence="1">Belongs to the WD repeat CDC20/Fizzy family.</text>
</comment>
<dbReference type="PROSITE" id="PS00678">
    <property type="entry name" value="WD_REPEATS_1"/>
    <property type="match status" value="1"/>
</dbReference>
<feature type="compositionally biased region" description="Polar residues" evidence="8">
    <location>
        <begin position="44"/>
        <end position="56"/>
    </location>
</feature>
<dbReference type="CDD" id="cd00200">
    <property type="entry name" value="WD40"/>
    <property type="match status" value="1"/>
</dbReference>
<dbReference type="GO" id="GO:0051301">
    <property type="term" value="P:cell division"/>
    <property type="evidence" value="ECO:0007669"/>
    <property type="project" value="UniProtKB-KW"/>
</dbReference>